<dbReference type="InterPro" id="IPR053710">
    <property type="entry name" value="Arylamine_NAT_domain_sf"/>
</dbReference>
<dbReference type="Pfam" id="PF00797">
    <property type="entry name" value="Acetyltransf_2"/>
    <property type="match status" value="1"/>
</dbReference>
<evidence type="ECO:0000256" key="1">
    <source>
        <dbReference type="ARBA" id="ARBA00006547"/>
    </source>
</evidence>
<accession>A0A8C5DJ73</accession>
<evidence type="ECO:0000313" key="6">
    <source>
        <dbReference type="Ensembl" id="ENSGWIP00000006784.1"/>
    </source>
</evidence>
<dbReference type="PRINTS" id="PR01543">
    <property type="entry name" value="ANATRNSFRASE"/>
</dbReference>
<name>A0A8C5DJ73_GOUWI</name>
<comment type="similarity">
    <text evidence="1 5">Belongs to the arylamine N-acetyltransferase family.</text>
</comment>
<evidence type="ECO:0000256" key="5">
    <source>
        <dbReference type="RuleBase" id="RU003452"/>
    </source>
</evidence>
<organism evidence="6 7">
    <name type="scientific">Gouania willdenowi</name>
    <name type="common">Blunt-snouted clingfish</name>
    <name type="synonym">Lepadogaster willdenowi</name>
    <dbReference type="NCBI Taxonomy" id="441366"/>
    <lineage>
        <taxon>Eukaryota</taxon>
        <taxon>Metazoa</taxon>
        <taxon>Chordata</taxon>
        <taxon>Craniata</taxon>
        <taxon>Vertebrata</taxon>
        <taxon>Euteleostomi</taxon>
        <taxon>Actinopterygii</taxon>
        <taxon>Neopterygii</taxon>
        <taxon>Teleostei</taxon>
        <taxon>Neoteleostei</taxon>
        <taxon>Acanthomorphata</taxon>
        <taxon>Ovalentaria</taxon>
        <taxon>Blenniimorphae</taxon>
        <taxon>Blenniiformes</taxon>
        <taxon>Gobiesocoidei</taxon>
        <taxon>Gobiesocidae</taxon>
        <taxon>Gobiesocinae</taxon>
        <taxon>Gouania</taxon>
    </lineage>
</organism>
<keyword evidence="7" id="KW-1185">Reference proteome</keyword>
<protein>
    <recommendedName>
        <fullName evidence="2">arylamine N-acetyltransferase</fullName>
        <ecNumber evidence="2">2.3.1.5</ecNumber>
    </recommendedName>
</protein>
<dbReference type="GO" id="GO:0004060">
    <property type="term" value="F:arylamine N-acetyltransferase activity"/>
    <property type="evidence" value="ECO:0007669"/>
    <property type="project" value="UniProtKB-EC"/>
</dbReference>
<keyword evidence="3 5" id="KW-0808">Transferase</keyword>
<evidence type="ECO:0000313" key="7">
    <source>
        <dbReference type="Proteomes" id="UP000694680"/>
    </source>
</evidence>
<keyword evidence="4 5" id="KW-0012">Acyltransferase</keyword>
<evidence type="ECO:0000256" key="3">
    <source>
        <dbReference type="ARBA" id="ARBA00022679"/>
    </source>
</evidence>
<sequence length="292" mass="33867">MNLEEYFERIGFHGYFGKPDLATLKLIHKLHVMSIPFENLNIHCGETMTMDIVIIYDKIVKGKRGGWCLENNSLFGWVMREMGYDCVTLGSRVFESIQNQFGPDETHLIHKVMIDGQAYIADVSFGVSYQVWEPLELISEKEQPQAAGIFYLRKEEDVWVLEKTARKQQVVNPEFINSSLLSKEQESKKKIYCFTLEPRHAHHFFEVNQKLQTDPTSLFIKKSICSLQTPTGFKALIGLIYSEVTFKPDEGVDVFEMRNITESEIEKILREHFNVKLQNKLLPTNKKTSYTL</sequence>
<evidence type="ECO:0000256" key="4">
    <source>
        <dbReference type="ARBA" id="ARBA00023315"/>
    </source>
</evidence>
<dbReference type="Proteomes" id="UP000694680">
    <property type="component" value="Chromosome 3"/>
</dbReference>
<proteinExistence type="inferred from homology"/>
<reference evidence="6" key="1">
    <citation type="submission" date="2020-06" db="EMBL/GenBank/DDBJ databases">
        <authorList>
            <consortium name="Wellcome Sanger Institute Data Sharing"/>
        </authorList>
    </citation>
    <scope>NUCLEOTIDE SEQUENCE [LARGE SCALE GENOMIC DNA]</scope>
</reference>
<dbReference type="InterPro" id="IPR001447">
    <property type="entry name" value="Arylamine_N-AcTrfase"/>
</dbReference>
<dbReference type="InterPro" id="IPR038765">
    <property type="entry name" value="Papain-like_cys_pep_sf"/>
</dbReference>
<dbReference type="AlphaFoldDB" id="A0A8C5DJ73"/>
<dbReference type="Gene3D" id="3.30.2140.20">
    <property type="match status" value="1"/>
</dbReference>
<dbReference type="OrthoDB" id="10260017at2759"/>
<evidence type="ECO:0000256" key="2">
    <source>
        <dbReference type="ARBA" id="ARBA00012701"/>
    </source>
</evidence>
<dbReference type="Ensembl" id="ENSGWIT00000007514.1">
    <property type="protein sequence ID" value="ENSGWIP00000006784.1"/>
    <property type="gene ID" value="ENSGWIG00000003970.1"/>
</dbReference>
<reference evidence="6" key="3">
    <citation type="submission" date="2025-09" db="UniProtKB">
        <authorList>
            <consortium name="Ensembl"/>
        </authorList>
    </citation>
    <scope>IDENTIFICATION</scope>
</reference>
<gene>
    <name evidence="6" type="primary">zgc:103601</name>
</gene>
<dbReference type="PANTHER" id="PTHR11786:SF8">
    <property type="entry name" value="ARYLAMINE N-ACETYLTRANSFERASE 1"/>
    <property type="match status" value="1"/>
</dbReference>
<reference evidence="6" key="2">
    <citation type="submission" date="2025-08" db="UniProtKB">
        <authorList>
            <consortium name="Ensembl"/>
        </authorList>
    </citation>
    <scope>IDENTIFICATION</scope>
</reference>
<dbReference type="PANTHER" id="PTHR11786">
    <property type="entry name" value="N-HYDROXYARYLAMINE O-ACETYLTRANSFERASE"/>
    <property type="match status" value="1"/>
</dbReference>
<dbReference type="FunFam" id="3.30.2140.20:FF:000001">
    <property type="entry name" value="Arylamine N-acetyltransferase 1"/>
    <property type="match status" value="1"/>
</dbReference>
<dbReference type="SUPFAM" id="SSF54001">
    <property type="entry name" value="Cysteine proteinases"/>
    <property type="match status" value="1"/>
</dbReference>
<dbReference type="EC" id="2.3.1.5" evidence="2"/>